<dbReference type="InterPro" id="IPR054464">
    <property type="entry name" value="ULD_fung"/>
</dbReference>
<evidence type="ECO:0000256" key="2">
    <source>
        <dbReference type="SAM" id="SignalP"/>
    </source>
</evidence>
<protein>
    <recommendedName>
        <fullName evidence="3">Ubiquitin-like domain-containing protein</fullName>
    </recommendedName>
</protein>
<feature type="region of interest" description="Disordered" evidence="1">
    <location>
        <begin position="628"/>
        <end position="671"/>
    </location>
</feature>
<feature type="compositionally biased region" description="Low complexity" evidence="1">
    <location>
        <begin position="109"/>
        <end position="118"/>
    </location>
</feature>
<feature type="region of interest" description="Disordered" evidence="1">
    <location>
        <begin position="109"/>
        <end position="133"/>
    </location>
</feature>
<reference evidence="4" key="1">
    <citation type="submission" date="2021-11" db="EMBL/GenBank/DDBJ databases">
        <title>Purpureocillium_takamizusanense_genome.</title>
        <authorList>
            <person name="Nguyen N.-H."/>
        </authorList>
    </citation>
    <scope>NUCLEOTIDE SEQUENCE</scope>
    <source>
        <strain evidence="4">PT3</strain>
    </source>
</reference>
<dbReference type="RefSeq" id="XP_047844747.1">
    <property type="nucleotide sequence ID" value="XM_047988749.1"/>
</dbReference>
<feature type="chain" id="PRO_5040125578" description="Ubiquitin-like domain-containing protein" evidence="2">
    <location>
        <begin position="22"/>
        <end position="856"/>
    </location>
</feature>
<feature type="domain" description="Ubiquitin-like" evidence="3">
    <location>
        <begin position="543"/>
        <end position="623"/>
    </location>
</feature>
<feature type="compositionally biased region" description="Basic and acidic residues" evidence="1">
    <location>
        <begin position="636"/>
        <end position="649"/>
    </location>
</feature>
<organism evidence="4 5">
    <name type="scientific">Purpureocillium takamizusanense</name>
    <dbReference type="NCBI Taxonomy" id="2060973"/>
    <lineage>
        <taxon>Eukaryota</taxon>
        <taxon>Fungi</taxon>
        <taxon>Dikarya</taxon>
        <taxon>Ascomycota</taxon>
        <taxon>Pezizomycotina</taxon>
        <taxon>Sordariomycetes</taxon>
        <taxon>Hypocreomycetidae</taxon>
        <taxon>Hypocreales</taxon>
        <taxon>Ophiocordycipitaceae</taxon>
        <taxon>Purpureocillium</taxon>
    </lineage>
</organism>
<dbReference type="Pfam" id="PF22893">
    <property type="entry name" value="ULD_2"/>
    <property type="match status" value="1"/>
</dbReference>
<keyword evidence="5" id="KW-1185">Reference proteome</keyword>
<feature type="compositionally biased region" description="Basic and acidic residues" evidence="1">
    <location>
        <begin position="231"/>
        <end position="243"/>
    </location>
</feature>
<dbReference type="Proteomes" id="UP000829364">
    <property type="component" value="Chromosome 6"/>
</dbReference>
<feature type="compositionally biased region" description="Acidic residues" evidence="1">
    <location>
        <begin position="780"/>
        <end position="794"/>
    </location>
</feature>
<feature type="compositionally biased region" description="Polar residues" evidence="1">
    <location>
        <begin position="273"/>
        <end position="287"/>
    </location>
</feature>
<dbReference type="EMBL" id="CP086359">
    <property type="protein sequence ID" value="UNI21266.1"/>
    <property type="molecule type" value="Genomic_DNA"/>
</dbReference>
<evidence type="ECO:0000313" key="4">
    <source>
        <dbReference type="EMBL" id="UNI21266.1"/>
    </source>
</evidence>
<gene>
    <name evidence="4" type="ORF">JDV02_007271</name>
</gene>
<feature type="region of interest" description="Disordered" evidence="1">
    <location>
        <begin position="741"/>
        <end position="761"/>
    </location>
</feature>
<dbReference type="OrthoDB" id="5431013at2759"/>
<feature type="region of interest" description="Disordered" evidence="1">
    <location>
        <begin position="231"/>
        <end position="287"/>
    </location>
</feature>
<evidence type="ECO:0000259" key="3">
    <source>
        <dbReference type="Pfam" id="PF22893"/>
    </source>
</evidence>
<dbReference type="KEGG" id="ptkz:JDV02_007271"/>
<feature type="signal peptide" evidence="2">
    <location>
        <begin position="1"/>
        <end position="21"/>
    </location>
</feature>
<name>A0A9Q8QLD2_9HYPO</name>
<dbReference type="GeneID" id="72069219"/>
<feature type="compositionally biased region" description="Acidic residues" evidence="1">
    <location>
        <begin position="811"/>
        <end position="820"/>
    </location>
</feature>
<sequence length="856" mass="93082">MADLAGTIVGAVSFGLQLATALQTFTVLAIEADDALRDIVFEVNATAAALGQLQTIVDADRAIPDDDDDDAAARSRVLNDSGRHQVQTLALRCEKVYGVIVRLVLKASGSGSSSTGNNNEGGDGGDGNPTLSGGRARAALLDVSTLKPMNVLRRLRWPWLIPRINRCQEQLRWLKISLLVTLQVANLAGQQIRAGEKAASPEDDGDDDDVWARQAIDKLWQRQALLERRAAVGDGRAGDDSARARGRSSKKSDEAMRPRPSAALATDQDAAGSISQPSPLVGNLTNPYARTAASPDWQLGTTSSRHVTGECSPYNESKAAVSVAFVSRGRQHNTYRGESGAVGRAKRYPWVDDLVEPRGSLVRNKTAAQDVKAPWQERRVPWQEHEPELNTPDVTGGKTIRLARGAHSSSSSHAHTGQENRGNVFAQWFPRLAGAGSKGPPLFVKDTPSDDLKAFIVDEQGGIRPVPFGHRNLEYNLTRIVKSHKRSTWTQYLDADAETQALLAKATDSARKTTNHSVALVAFQRLESRPNALVVFYAVTEPLQPVQFTKDVSRRFMVPYGACDTYEEFSRTILALLSDDPRLQRAVRKGSFELRTERGETIHPTLWAGWIQPGAIVVMKALPERSVPDFPAGSSKDGRADEKMPEHSRPVRRPGISGHLHSGAPVEAVRPSSPPWERIFVPTEMASENTYETVVEENKGDETVAENIEAGNVQIAAAVAHARRRRTVLGRLVGSLGSLGTGLSRRRRGRRGGPVQDSLEGVTWMTPGKHVVVGVDDATDDDVASWEPDNEDEGEGAHSDSYKQDGLAAGSDDDSEDIALEEYTKEAVPGTTRSVDELLRRWTNAPRREVSSDMAA</sequence>
<keyword evidence="2" id="KW-0732">Signal</keyword>
<evidence type="ECO:0000313" key="5">
    <source>
        <dbReference type="Proteomes" id="UP000829364"/>
    </source>
</evidence>
<dbReference type="AlphaFoldDB" id="A0A9Q8QLD2"/>
<accession>A0A9Q8QLD2</accession>
<proteinExistence type="predicted"/>
<feature type="region of interest" description="Disordered" evidence="1">
    <location>
        <begin position="780"/>
        <end position="835"/>
    </location>
</feature>
<evidence type="ECO:0000256" key="1">
    <source>
        <dbReference type="SAM" id="MobiDB-lite"/>
    </source>
</evidence>